<organism evidence="6 7">
    <name type="scientific">Pseudoponticoccus marisrubri</name>
    <dbReference type="NCBI Taxonomy" id="1685382"/>
    <lineage>
        <taxon>Bacteria</taxon>
        <taxon>Pseudomonadati</taxon>
        <taxon>Pseudomonadota</taxon>
        <taxon>Alphaproteobacteria</taxon>
        <taxon>Rhodobacterales</taxon>
        <taxon>Roseobacteraceae</taxon>
        <taxon>Pseudoponticoccus</taxon>
    </lineage>
</organism>
<dbReference type="SUPFAM" id="SSF57716">
    <property type="entry name" value="Glucocorticoid receptor-like (DNA-binding domain)"/>
    <property type="match status" value="1"/>
</dbReference>
<dbReference type="EMBL" id="LPXO01000002">
    <property type="protein sequence ID" value="KUF12145.1"/>
    <property type="molecule type" value="Genomic_DNA"/>
</dbReference>
<evidence type="ECO:0000256" key="1">
    <source>
        <dbReference type="ARBA" id="ARBA00022723"/>
    </source>
</evidence>
<evidence type="ECO:0000313" key="6">
    <source>
        <dbReference type="EMBL" id="KUF12145.1"/>
    </source>
</evidence>
<dbReference type="Gene3D" id="1.20.120.910">
    <property type="entry name" value="DksA, coiled-coil domain"/>
    <property type="match status" value="1"/>
</dbReference>
<dbReference type="GO" id="GO:0008270">
    <property type="term" value="F:zinc ion binding"/>
    <property type="evidence" value="ECO:0007669"/>
    <property type="project" value="UniProtKB-KW"/>
</dbReference>
<dbReference type="InterPro" id="IPR020458">
    <property type="entry name" value="Znf_DskA_TraR_CS"/>
</dbReference>
<gene>
    <name evidence="6" type="ORF">AVJ23_04940</name>
</gene>
<dbReference type="OrthoDB" id="1121111at2"/>
<dbReference type="Pfam" id="PF01258">
    <property type="entry name" value="zf-dskA_traR"/>
    <property type="match status" value="1"/>
</dbReference>
<feature type="zinc finger region" description="dksA C4-type" evidence="4">
    <location>
        <begin position="85"/>
        <end position="109"/>
    </location>
</feature>
<sequence length="112" mass="12319">MDDSDADAFRARIAARLEALDEEDALGRQGQATVELDQQSVGRLSRQDALLNQSMAKATQARRDAERRALRAALARLDQDAFGWCEECGEPIAIKRLELDPTARRCISCASG</sequence>
<keyword evidence="3" id="KW-0862">Zinc</keyword>
<evidence type="ECO:0000256" key="2">
    <source>
        <dbReference type="ARBA" id="ARBA00022771"/>
    </source>
</evidence>
<evidence type="ECO:0000256" key="3">
    <source>
        <dbReference type="ARBA" id="ARBA00022833"/>
    </source>
</evidence>
<evidence type="ECO:0000259" key="5">
    <source>
        <dbReference type="Pfam" id="PF01258"/>
    </source>
</evidence>
<keyword evidence="1" id="KW-0479">Metal-binding</keyword>
<protein>
    <submittedName>
        <fullName evidence="6">Molecular chaperone DnaK</fullName>
    </submittedName>
</protein>
<dbReference type="PANTHER" id="PTHR33823">
    <property type="entry name" value="RNA POLYMERASE-BINDING TRANSCRIPTION FACTOR DKSA-RELATED"/>
    <property type="match status" value="1"/>
</dbReference>
<evidence type="ECO:0000256" key="4">
    <source>
        <dbReference type="PROSITE-ProRule" id="PRU00510"/>
    </source>
</evidence>
<dbReference type="InterPro" id="IPR000962">
    <property type="entry name" value="Znf_DskA_TraR"/>
</dbReference>
<accession>A0A0W7WNP0</accession>
<evidence type="ECO:0000313" key="7">
    <source>
        <dbReference type="Proteomes" id="UP000054396"/>
    </source>
</evidence>
<dbReference type="Proteomes" id="UP000054396">
    <property type="component" value="Unassembled WGS sequence"/>
</dbReference>
<proteinExistence type="predicted"/>
<name>A0A0W7WNP0_9RHOB</name>
<dbReference type="STRING" id="1685382.AVJ23_04940"/>
<keyword evidence="2" id="KW-0863">Zinc-finger</keyword>
<comment type="caution">
    <text evidence="6">The sequence shown here is derived from an EMBL/GenBank/DDBJ whole genome shotgun (WGS) entry which is preliminary data.</text>
</comment>
<dbReference type="PROSITE" id="PS01102">
    <property type="entry name" value="ZF_DKSA_1"/>
    <property type="match status" value="1"/>
</dbReference>
<dbReference type="AlphaFoldDB" id="A0A0W7WNP0"/>
<reference evidence="6 7" key="1">
    <citation type="submission" date="2015-12" db="EMBL/GenBank/DDBJ databases">
        <authorList>
            <person name="Shamseldin A."/>
            <person name="Moawad H."/>
            <person name="Abd El-Rahim W.M."/>
            <person name="Sadowsky M.J."/>
        </authorList>
    </citation>
    <scope>NUCLEOTIDE SEQUENCE [LARGE SCALE GENOMIC DNA]</scope>
    <source>
        <strain evidence="6 7">SJ5A-1</strain>
    </source>
</reference>
<feature type="domain" description="Zinc finger DksA/TraR C4-type" evidence="5">
    <location>
        <begin position="82"/>
        <end position="111"/>
    </location>
</feature>
<keyword evidence="7" id="KW-1185">Reference proteome</keyword>
<dbReference type="PROSITE" id="PS51128">
    <property type="entry name" value="ZF_DKSA_2"/>
    <property type="match status" value="1"/>
</dbReference>